<dbReference type="Pfam" id="PF03466">
    <property type="entry name" value="LysR_substrate"/>
    <property type="match status" value="1"/>
</dbReference>
<dbReference type="InterPro" id="IPR058163">
    <property type="entry name" value="LysR-type_TF_proteobact-type"/>
</dbReference>
<evidence type="ECO:0000256" key="3">
    <source>
        <dbReference type="ARBA" id="ARBA00023125"/>
    </source>
</evidence>
<keyword evidence="3" id="KW-0238">DNA-binding</keyword>
<dbReference type="OrthoDB" id="570111at2"/>
<dbReference type="PROSITE" id="PS50931">
    <property type="entry name" value="HTH_LYSR"/>
    <property type="match status" value="1"/>
</dbReference>
<organism evidence="6 7">
    <name type="scientific">Photobacterium sp. (strain ATCC 43367)</name>
    <dbReference type="NCBI Taxonomy" id="379097"/>
    <lineage>
        <taxon>Bacteria</taxon>
        <taxon>Pseudomonadati</taxon>
        <taxon>Pseudomonadota</taxon>
        <taxon>Gammaproteobacteria</taxon>
        <taxon>Vibrionales</taxon>
        <taxon>Vibrionaceae</taxon>
        <taxon>Vibrio</taxon>
        <taxon>Vibrio oreintalis group</taxon>
    </lineage>
</organism>
<accession>A0A0A5I2I9</accession>
<dbReference type="InterPro" id="IPR036390">
    <property type="entry name" value="WH_DNA-bd_sf"/>
</dbReference>
<dbReference type="SUPFAM" id="SSF53850">
    <property type="entry name" value="Periplasmic binding protein-like II"/>
    <property type="match status" value="1"/>
</dbReference>
<dbReference type="GO" id="GO:0006351">
    <property type="term" value="P:DNA-templated transcription"/>
    <property type="evidence" value="ECO:0007669"/>
    <property type="project" value="TreeGrafter"/>
</dbReference>
<dbReference type="STRING" id="379097.SE23_06915"/>
<evidence type="ECO:0000313" key="6">
    <source>
        <dbReference type="EMBL" id="KGY10011.1"/>
    </source>
</evidence>
<dbReference type="EMBL" id="JRWP01000004">
    <property type="protein sequence ID" value="KGY10011.1"/>
    <property type="molecule type" value="Genomic_DNA"/>
</dbReference>
<dbReference type="AlphaFoldDB" id="A0A0A5I2I9"/>
<dbReference type="PRINTS" id="PR00039">
    <property type="entry name" value="HTHLYSR"/>
</dbReference>
<dbReference type="Pfam" id="PF00126">
    <property type="entry name" value="HTH_1"/>
    <property type="match status" value="1"/>
</dbReference>
<dbReference type="PANTHER" id="PTHR30537">
    <property type="entry name" value="HTH-TYPE TRANSCRIPTIONAL REGULATOR"/>
    <property type="match status" value="1"/>
</dbReference>
<evidence type="ECO:0000256" key="1">
    <source>
        <dbReference type="ARBA" id="ARBA00009437"/>
    </source>
</evidence>
<dbReference type="InterPro" id="IPR036388">
    <property type="entry name" value="WH-like_DNA-bd_sf"/>
</dbReference>
<dbReference type="SUPFAM" id="SSF46785">
    <property type="entry name" value="Winged helix' DNA-binding domain"/>
    <property type="match status" value="1"/>
</dbReference>
<name>A0A0A5I2I9_PHOS4</name>
<feature type="domain" description="HTH lysR-type" evidence="5">
    <location>
        <begin position="8"/>
        <end position="65"/>
    </location>
</feature>
<reference evidence="6 7" key="1">
    <citation type="submission" date="2014-10" db="EMBL/GenBank/DDBJ databases">
        <title>Genome sequencing of Vibrio sinaloensis T08.</title>
        <authorList>
            <person name="Chan K.-G."/>
            <person name="Mohamad N.I."/>
        </authorList>
    </citation>
    <scope>NUCLEOTIDE SEQUENCE [LARGE SCALE GENOMIC DNA]</scope>
    <source>
        <strain evidence="6 7">T08</strain>
    </source>
</reference>
<keyword evidence="2" id="KW-0805">Transcription regulation</keyword>
<sequence length="295" mass="33940">MDWKHIQFDWNHARAFLVVAEEGSFSAAGRALNMSQPTLGRQIAAFEHELKLTLFERVGKKLVLTDSGQKLYQHVSHMAESANQLLLTALGQDESIAGKVSISLTELDAFFRFPPLVSQLNELAPNIDIELIVSNQVSDLKRREADIALRYQRPTDLDLIAKKIGRETVYLYGRKELVNSFEGKSPNEVANIQIIGFDYTDHLTQHLKHSNWQLKHNPFTLVCNNQLVQWQLAQHTRTLILLPEHIARTHPDLRIAFKEHFNPFEIDAWLVSHRELHTSKRVRLVYDFLALHMAI</sequence>
<dbReference type="PANTHER" id="PTHR30537:SF3">
    <property type="entry name" value="TRANSCRIPTIONAL REGULATORY PROTEIN"/>
    <property type="match status" value="1"/>
</dbReference>
<keyword evidence="4" id="KW-0804">Transcription</keyword>
<dbReference type="Gene3D" id="1.10.10.10">
    <property type="entry name" value="Winged helix-like DNA-binding domain superfamily/Winged helix DNA-binding domain"/>
    <property type="match status" value="1"/>
</dbReference>
<evidence type="ECO:0000313" key="7">
    <source>
        <dbReference type="Proteomes" id="UP000030451"/>
    </source>
</evidence>
<dbReference type="Gene3D" id="3.40.190.290">
    <property type="match status" value="1"/>
</dbReference>
<dbReference type="GO" id="GO:0043565">
    <property type="term" value="F:sequence-specific DNA binding"/>
    <property type="evidence" value="ECO:0007669"/>
    <property type="project" value="TreeGrafter"/>
</dbReference>
<comment type="similarity">
    <text evidence="1">Belongs to the LysR transcriptional regulatory family.</text>
</comment>
<evidence type="ECO:0000256" key="2">
    <source>
        <dbReference type="ARBA" id="ARBA00023015"/>
    </source>
</evidence>
<proteinExistence type="inferred from homology"/>
<dbReference type="Proteomes" id="UP000030451">
    <property type="component" value="Unassembled WGS sequence"/>
</dbReference>
<comment type="caution">
    <text evidence="6">The sequence shown here is derived from an EMBL/GenBank/DDBJ whole genome shotgun (WGS) entry which is preliminary data.</text>
</comment>
<dbReference type="InterPro" id="IPR000847">
    <property type="entry name" value="LysR_HTH_N"/>
</dbReference>
<gene>
    <name evidence="6" type="ORF">NM06_03595</name>
</gene>
<dbReference type="InterPro" id="IPR005119">
    <property type="entry name" value="LysR_subst-bd"/>
</dbReference>
<dbReference type="FunFam" id="1.10.10.10:FF:000001">
    <property type="entry name" value="LysR family transcriptional regulator"/>
    <property type="match status" value="1"/>
</dbReference>
<dbReference type="RefSeq" id="WP_038188084.1">
    <property type="nucleotide sequence ID" value="NZ_JRWP01000004.1"/>
</dbReference>
<protein>
    <submittedName>
        <fullName evidence="6">LysR family transcriptional regulator</fullName>
    </submittedName>
</protein>
<evidence type="ECO:0000256" key="4">
    <source>
        <dbReference type="ARBA" id="ARBA00023163"/>
    </source>
</evidence>
<dbReference type="GO" id="GO:0003700">
    <property type="term" value="F:DNA-binding transcription factor activity"/>
    <property type="evidence" value="ECO:0007669"/>
    <property type="project" value="InterPro"/>
</dbReference>
<evidence type="ECO:0000259" key="5">
    <source>
        <dbReference type="PROSITE" id="PS50931"/>
    </source>
</evidence>